<dbReference type="OrthoDB" id="6569at10239"/>
<organism evidence="7 8">
    <name type="scientific">Raccoon poxvirus</name>
    <name type="common">RCN</name>
    <dbReference type="NCBI Taxonomy" id="10256"/>
    <lineage>
        <taxon>Viruses</taxon>
        <taxon>Varidnaviria</taxon>
        <taxon>Bamfordvirae</taxon>
        <taxon>Nucleocytoviricota</taxon>
        <taxon>Pokkesviricetes</taxon>
        <taxon>Chitovirales</taxon>
        <taxon>Poxviridae</taxon>
        <taxon>Chordopoxvirinae</taxon>
        <taxon>Orthopoxvirus</taxon>
        <taxon>Orthopoxvirus raccoonpox</taxon>
    </lineage>
</organism>
<evidence type="ECO:0000256" key="4">
    <source>
        <dbReference type="ARBA" id="ARBA00034671"/>
    </source>
</evidence>
<evidence type="ECO:0000313" key="7">
    <source>
        <dbReference type="EMBL" id="AKJ93711.1"/>
    </source>
</evidence>
<organismHost>
    <name type="scientific">Procyon lotor</name>
    <name type="common">Raccoon</name>
    <dbReference type="NCBI Taxonomy" id="9654"/>
</organismHost>
<evidence type="ECO:0000256" key="6">
    <source>
        <dbReference type="ARBA" id="ARBA00034810"/>
    </source>
</evidence>
<reference evidence="7 8" key="1">
    <citation type="journal article" date="2015" name="J. Gen. Virol.">
        <title>Genome sequence and comparative virulence of raccoonpox virus: the first North American poxvirus sequence.</title>
        <authorList>
            <person name="Fleischauer C."/>
            <person name="Upton C."/>
            <person name="Victoria J."/>
            <person name="Jones G.J."/>
            <person name="Roper R.L."/>
        </authorList>
    </citation>
    <scope>NUCLEOTIDE SEQUENCE [LARGE SCALE GENOMIC DNA]</scope>
    <source>
        <strain evidence="7 8">Herman</strain>
    </source>
</reference>
<keyword evidence="1" id="KW-0540">Nuclease</keyword>
<dbReference type="Proteomes" id="UP000101745">
    <property type="component" value="Segment"/>
</dbReference>
<dbReference type="Pfam" id="PF04599">
    <property type="entry name" value="Pox_G5"/>
    <property type="match status" value="1"/>
</dbReference>
<gene>
    <name evidence="7" type="ORF">RCNV-Herman-078</name>
</gene>
<dbReference type="EMBL" id="KP143769">
    <property type="protein sequence ID" value="AKJ93711.1"/>
    <property type="molecule type" value="Genomic_DNA"/>
</dbReference>
<evidence type="ECO:0000256" key="3">
    <source>
        <dbReference type="ARBA" id="ARBA00023204"/>
    </source>
</evidence>
<comment type="similarity">
    <text evidence="5">Belongs to the XPG/RAD2 endonuclease family. FEN1 subfamily.</text>
</comment>
<keyword evidence="1" id="KW-0378">Hydrolase</keyword>
<dbReference type="GO" id="GO:0006281">
    <property type="term" value="P:DNA repair"/>
    <property type="evidence" value="ECO:0007669"/>
    <property type="project" value="UniProtKB-KW"/>
</dbReference>
<dbReference type="GeneID" id="24528112"/>
<comment type="function">
    <text evidence="4">Putative nuclease that seems to be required for double-strand break repair, homologous recombination, and production of full-length viral genomic DNA.</text>
</comment>
<dbReference type="CDD" id="cd18674">
    <property type="entry name" value="PIN_Pox_G5"/>
    <property type="match status" value="1"/>
</dbReference>
<keyword evidence="2" id="KW-0227">DNA damage</keyword>
<protein>
    <recommendedName>
        <fullName evidence="6">Putative nuclease OPG089</fullName>
    </recommendedName>
</protein>
<accession>A0A0G3G4D5</accession>
<dbReference type="GO" id="GO:0004518">
    <property type="term" value="F:nuclease activity"/>
    <property type="evidence" value="ECO:0007669"/>
    <property type="project" value="UniProtKB-KW"/>
</dbReference>
<evidence type="ECO:0000256" key="2">
    <source>
        <dbReference type="ARBA" id="ARBA00022763"/>
    </source>
</evidence>
<evidence type="ECO:0000313" key="8">
    <source>
        <dbReference type="Proteomes" id="UP000101745"/>
    </source>
</evidence>
<evidence type="ECO:0000256" key="5">
    <source>
        <dbReference type="ARBA" id="ARBA00034726"/>
    </source>
</evidence>
<dbReference type="RefSeq" id="YP_009143390.1">
    <property type="nucleotide sequence ID" value="NC_027213.1"/>
</dbReference>
<sequence>MGIKNLKSLLLENKSLTLLEDDSYKIYNGIFVDTMSIYIAVANCVRNLEELTTVFIKYVNGWIKKGGHVTLFIDRGTIKIKQNIRDKRRESSKLTKNRKILELERYKSELRDDTTGFMEDEIKAEMQLKIDKLTFQIFLSDSDNIKTSLNEILSHFNDNEHVTMFYCDARDAEFVMCIEAKKHLSIVGEWPLIISTDQDTMLFASVDRYPKMIKNLTQLFKFIPTSEDNYLAKLTALVNGCDFFPGLYGASITLTNLKKIQLFSDFTIDNIVTSLAIKNYYRKTRSNVDVREIITFINSYANLEDIYSYNTPCQCTIQEFIFSALDEKWNEFKSSYLETIPLPCQLMYALEPRREISTDDVKTLSTYIDFDNTKSDIDVIKSISSIFGYLNENCNTKVFGIYKNDILLCANNSFYFNDSMLISNIKSDNIINIGY</sequence>
<proteinExistence type="inferred from homology"/>
<name>A0A0G3G4D5_RACVI</name>
<dbReference type="KEGG" id="vg:24528112"/>
<dbReference type="InterPro" id="IPR007678">
    <property type="entry name" value="Poxvirus_G5"/>
</dbReference>
<evidence type="ECO:0000256" key="1">
    <source>
        <dbReference type="ARBA" id="ARBA00022722"/>
    </source>
</evidence>
<keyword evidence="3" id="KW-0234">DNA repair</keyword>
<keyword evidence="8" id="KW-1185">Reference proteome</keyword>